<sequence length="110" mass="11454">MRRLVIPLGLAVAVLAGCSSGPELGPVFDDEAGANVSCLVHQTGEPGAFYTEAETRETGRVLALMRYYTQFGALPFCDGAPAGDADRAWAQVYLDLGGPAENVPTPLAGN</sequence>
<evidence type="ECO:0008006" key="3">
    <source>
        <dbReference type="Google" id="ProtNLM"/>
    </source>
</evidence>
<dbReference type="Proteomes" id="UP000320338">
    <property type="component" value="Unassembled WGS sequence"/>
</dbReference>
<accession>A0A4Y3WVV6</accession>
<gene>
    <name evidence="1" type="ORF">PHY01_45130</name>
</gene>
<protein>
    <recommendedName>
        <fullName evidence="3">Lipoprotein</fullName>
    </recommendedName>
</protein>
<keyword evidence="2" id="KW-1185">Reference proteome</keyword>
<name>A0A4Y3WVV6_9PSEU</name>
<dbReference type="AlphaFoldDB" id="A0A4Y3WVV6"/>
<dbReference type="PROSITE" id="PS51257">
    <property type="entry name" value="PROKAR_LIPOPROTEIN"/>
    <property type="match status" value="1"/>
</dbReference>
<proteinExistence type="predicted"/>
<dbReference type="RefSeq" id="WP_141281527.1">
    <property type="nucleotide sequence ID" value="NZ_BAAARZ010000010.1"/>
</dbReference>
<comment type="caution">
    <text evidence="1">The sequence shown here is derived from an EMBL/GenBank/DDBJ whole genome shotgun (WGS) entry which is preliminary data.</text>
</comment>
<reference evidence="1 2" key="1">
    <citation type="submission" date="2019-06" db="EMBL/GenBank/DDBJ databases">
        <title>Whole genome shotgun sequence of Pseudonocardia hydrocarbonoxydans NBRC 14498.</title>
        <authorList>
            <person name="Hosoyama A."/>
            <person name="Uohara A."/>
            <person name="Ohji S."/>
            <person name="Ichikawa N."/>
        </authorList>
    </citation>
    <scope>NUCLEOTIDE SEQUENCE [LARGE SCALE GENOMIC DNA]</scope>
    <source>
        <strain evidence="1 2">NBRC 14498</strain>
    </source>
</reference>
<dbReference type="EMBL" id="BJNG01000041">
    <property type="protein sequence ID" value="GEC22230.1"/>
    <property type="molecule type" value="Genomic_DNA"/>
</dbReference>
<evidence type="ECO:0000313" key="2">
    <source>
        <dbReference type="Proteomes" id="UP000320338"/>
    </source>
</evidence>
<dbReference type="OrthoDB" id="3542207at2"/>
<evidence type="ECO:0000313" key="1">
    <source>
        <dbReference type="EMBL" id="GEC22230.1"/>
    </source>
</evidence>
<organism evidence="1 2">
    <name type="scientific">Pseudonocardia hydrocarbonoxydans</name>
    <dbReference type="NCBI Taxonomy" id="76726"/>
    <lineage>
        <taxon>Bacteria</taxon>
        <taxon>Bacillati</taxon>
        <taxon>Actinomycetota</taxon>
        <taxon>Actinomycetes</taxon>
        <taxon>Pseudonocardiales</taxon>
        <taxon>Pseudonocardiaceae</taxon>
        <taxon>Pseudonocardia</taxon>
    </lineage>
</organism>